<dbReference type="PANTHER" id="PTHR47986:SF10">
    <property type="entry name" value="RECEPTOR-LIKE KINASE TMK4"/>
    <property type="match status" value="1"/>
</dbReference>
<keyword evidence="2" id="KW-0433">Leucine-rich repeat</keyword>
<evidence type="ECO:0000256" key="9">
    <source>
        <dbReference type="ARBA" id="ARBA00023180"/>
    </source>
</evidence>
<evidence type="ECO:0000256" key="6">
    <source>
        <dbReference type="ARBA" id="ARBA00022989"/>
    </source>
</evidence>
<feature type="signal peptide" evidence="10">
    <location>
        <begin position="1"/>
        <end position="27"/>
    </location>
</feature>
<protein>
    <submittedName>
        <fullName evidence="12">Tyrosine kinase domain protein</fullName>
    </submittedName>
</protein>
<dbReference type="PROSITE" id="PS50011">
    <property type="entry name" value="PROTEIN_KINASE_DOM"/>
    <property type="match status" value="1"/>
</dbReference>
<dbReference type="Gene3D" id="3.80.10.10">
    <property type="entry name" value="Ribonuclease Inhibitor"/>
    <property type="match status" value="1"/>
</dbReference>
<keyword evidence="12" id="KW-0808">Transferase</keyword>
<keyword evidence="4 10" id="KW-0732">Signal</keyword>
<dbReference type="PANTHER" id="PTHR47986">
    <property type="entry name" value="OSJNBA0070M12.3 PROTEIN"/>
    <property type="match status" value="1"/>
</dbReference>
<dbReference type="InterPro" id="IPR013210">
    <property type="entry name" value="LRR_N_plant-typ"/>
</dbReference>
<evidence type="ECO:0000259" key="11">
    <source>
        <dbReference type="PROSITE" id="PS50011"/>
    </source>
</evidence>
<dbReference type="EnsemblPlants" id="KEH15986">
    <property type="protein sequence ID" value="KEH15986"/>
    <property type="gene ID" value="MTR_0394s0020"/>
</dbReference>
<evidence type="ECO:0000256" key="5">
    <source>
        <dbReference type="ARBA" id="ARBA00022737"/>
    </source>
</evidence>
<dbReference type="InterPro" id="IPR011009">
    <property type="entry name" value="Kinase-like_dom_sf"/>
</dbReference>
<evidence type="ECO:0000256" key="4">
    <source>
        <dbReference type="ARBA" id="ARBA00022729"/>
    </source>
</evidence>
<reference evidence="12 14" key="1">
    <citation type="journal article" date="2011" name="Nature">
        <title>The Medicago genome provides insight into the evolution of rhizobial symbioses.</title>
        <authorList>
            <person name="Young N.D."/>
            <person name="Debelle F."/>
            <person name="Oldroyd G.E."/>
            <person name="Geurts R."/>
            <person name="Cannon S.B."/>
            <person name="Udvardi M.K."/>
            <person name="Benedito V.A."/>
            <person name="Mayer K.F."/>
            <person name="Gouzy J."/>
            <person name="Schoof H."/>
            <person name="Van de Peer Y."/>
            <person name="Proost S."/>
            <person name="Cook D.R."/>
            <person name="Meyers B.C."/>
            <person name="Spannagl M."/>
            <person name="Cheung F."/>
            <person name="De Mita S."/>
            <person name="Krishnakumar V."/>
            <person name="Gundlach H."/>
            <person name="Zhou S."/>
            <person name="Mudge J."/>
            <person name="Bharti A.K."/>
            <person name="Murray J.D."/>
            <person name="Naoumkina M.A."/>
            <person name="Rosen B."/>
            <person name="Silverstein K.A."/>
            <person name="Tang H."/>
            <person name="Rombauts S."/>
            <person name="Zhao P.X."/>
            <person name="Zhou P."/>
            <person name="Barbe V."/>
            <person name="Bardou P."/>
            <person name="Bechner M."/>
            <person name="Bellec A."/>
            <person name="Berger A."/>
            <person name="Berges H."/>
            <person name="Bidwell S."/>
            <person name="Bisseling T."/>
            <person name="Choisne N."/>
            <person name="Couloux A."/>
            <person name="Denny R."/>
            <person name="Deshpande S."/>
            <person name="Dai X."/>
            <person name="Doyle J.J."/>
            <person name="Dudez A.M."/>
            <person name="Farmer A.D."/>
            <person name="Fouteau S."/>
            <person name="Franken C."/>
            <person name="Gibelin C."/>
            <person name="Gish J."/>
            <person name="Goldstein S."/>
            <person name="Gonzalez A.J."/>
            <person name="Green P.J."/>
            <person name="Hallab A."/>
            <person name="Hartog M."/>
            <person name="Hua A."/>
            <person name="Humphray S.J."/>
            <person name="Jeong D.H."/>
            <person name="Jing Y."/>
            <person name="Jocker A."/>
            <person name="Kenton S.M."/>
            <person name="Kim D.J."/>
            <person name="Klee K."/>
            <person name="Lai H."/>
            <person name="Lang C."/>
            <person name="Lin S."/>
            <person name="Macmil S.L."/>
            <person name="Magdelenat G."/>
            <person name="Matthews L."/>
            <person name="McCorrison J."/>
            <person name="Monaghan E.L."/>
            <person name="Mun J.H."/>
            <person name="Najar F.Z."/>
            <person name="Nicholson C."/>
            <person name="Noirot C."/>
            <person name="O'Bleness M."/>
            <person name="Paule C.R."/>
            <person name="Poulain J."/>
            <person name="Prion F."/>
            <person name="Qin B."/>
            <person name="Qu C."/>
            <person name="Retzel E.F."/>
            <person name="Riddle C."/>
            <person name="Sallet E."/>
            <person name="Samain S."/>
            <person name="Samson N."/>
            <person name="Sanders I."/>
            <person name="Saurat O."/>
            <person name="Scarpelli C."/>
            <person name="Schiex T."/>
            <person name="Segurens B."/>
            <person name="Severin A.J."/>
            <person name="Sherrier D.J."/>
            <person name="Shi R."/>
            <person name="Sims S."/>
            <person name="Singer S.R."/>
            <person name="Sinharoy S."/>
            <person name="Sterck L."/>
            <person name="Viollet A."/>
            <person name="Wang B.B."/>
            <person name="Wang K."/>
            <person name="Wang M."/>
            <person name="Wang X."/>
            <person name="Warfsmann J."/>
            <person name="Weissenbach J."/>
            <person name="White D.D."/>
            <person name="White J.D."/>
            <person name="Wiley G.B."/>
            <person name="Wincker P."/>
            <person name="Xing Y."/>
            <person name="Yang L."/>
            <person name="Yao Z."/>
            <person name="Ying F."/>
            <person name="Zhai J."/>
            <person name="Zhou L."/>
            <person name="Zuber A."/>
            <person name="Denarie J."/>
            <person name="Dixon R.A."/>
            <person name="May G.D."/>
            <person name="Schwartz D.C."/>
            <person name="Rogers J."/>
            <person name="Quetier F."/>
            <person name="Town C.D."/>
            <person name="Roe B.A."/>
        </authorList>
    </citation>
    <scope>NUCLEOTIDE SEQUENCE [LARGE SCALE GENOMIC DNA]</scope>
    <source>
        <strain evidence="12">A17</strain>
        <strain evidence="13 14">cv. Jemalong A17</strain>
    </source>
</reference>
<reference evidence="13" key="3">
    <citation type="submission" date="2015-06" db="UniProtKB">
        <authorList>
            <consortium name="EnsemblPlants"/>
        </authorList>
    </citation>
    <scope>IDENTIFICATION</scope>
    <source>
        <strain evidence="13">cv. Jemalong A17</strain>
    </source>
</reference>
<dbReference type="PaxDb" id="3880-AES87901"/>
<keyword evidence="6" id="KW-1133">Transmembrane helix</keyword>
<evidence type="ECO:0000256" key="3">
    <source>
        <dbReference type="ARBA" id="ARBA00022692"/>
    </source>
</evidence>
<keyword evidence="8" id="KW-0675">Receptor</keyword>
<dbReference type="Pfam" id="PF07714">
    <property type="entry name" value="PK_Tyr_Ser-Thr"/>
    <property type="match status" value="1"/>
</dbReference>
<dbReference type="EMBL" id="KL403119">
    <property type="protein sequence ID" value="KEH15986.1"/>
    <property type="molecule type" value="Genomic_DNA"/>
</dbReference>
<dbReference type="InterPro" id="IPR032675">
    <property type="entry name" value="LRR_dom_sf"/>
</dbReference>
<evidence type="ECO:0000256" key="7">
    <source>
        <dbReference type="ARBA" id="ARBA00023136"/>
    </source>
</evidence>
<name>A0A072TFJ9_MEDTR</name>
<keyword evidence="5" id="KW-0677">Repeat</keyword>
<gene>
    <name evidence="12" type="ORF">MTR_0394s0020</name>
</gene>
<keyword evidence="14" id="KW-1185">Reference proteome</keyword>
<evidence type="ECO:0000313" key="14">
    <source>
        <dbReference type="Proteomes" id="UP000002051"/>
    </source>
</evidence>
<dbReference type="Pfam" id="PF13855">
    <property type="entry name" value="LRR_8"/>
    <property type="match status" value="1"/>
</dbReference>
<dbReference type="HOGENOM" id="CLU_746742_0_0_1"/>
<accession>A0A072TFJ9</accession>
<dbReference type="Gene3D" id="1.10.510.10">
    <property type="entry name" value="Transferase(Phosphotransferase) domain 1"/>
    <property type="match status" value="1"/>
</dbReference>
<evidence type="ECO:0000313" key="13">
    <source>
        <dbReference type="EnsemblPlants" id="KEH15986"/>
    </source>
</evidence>
<proteinExistence type="predicted"/>
<evidence type="ECO:0000313" key="12">
    <source>
        <dbReference type="EMBL" id="KEH15986.1"/>
    </source>
</evidence>
<dbReference type="InterPro" id="IPR000719">
    <property type="entry name" value="Prot_kinase_dom"/>
</dbReference>
<dbReference type="Pfam" id="PF08263">
    <property type="entry name" value="LRRNT_2"/>
    <property type="match status" value="1"/>
</dbReference>
<dbReference type="InterPro" id="IPR001245">
    <property type="entry name" value="Ser-Thr/Tyr_kinase_cat_dom"/>
</dbReference>
<keyword evidence="12" id="KW-0418">Kinase</keyword>
<dbReference type="InterPro" id="IPR020635">
    <property type="entry name" value="Tyr_kinase_cat_dom"/>
</dbReference>
<dbReference type="AlphaFoldDB" id="A0A072TFJ9"/>
<feature type="chain" id="PRO_5014498641" evidence="10">
    <location>
        <begin position="28"/>
        <end position="371"/>
    </location>
</feature>
<dbReference type="GO" id="GO:0004713">
    <property type="term" value="F:protein tyrosine kinase activity"/>
    <property type="evidence" value="ECO:0007669"/>
    <property type="project" value="InterPro"/>
</dbReference>
<dbReference type="SMART" id="SM00219">
    <property type="entry name" value="TyrKc"/>
    <property type="match status" value="1"/>
</dbReference>
<reference evidence="12 14" key="2">
    <citation type="journal article" date="2014" name="BMC Genomics">
        <title>An improved genome release (version Mt4.0) for the model legume Medicago truncatula.</title>
        <authorList>
            <person name="Tang H."/>
            <person name="Krishnakumar V."/>
            <person name="Bidwell S."/>
            <person name="Rosen B."/>
            <person name="Chan A."/>
            <person name="Zhou S."/>
            <person name="Gentzbittel L."/>
            <person name="Childs K.L."/>
            <person name="Yandell M."/>
            <person name="Gundlach H."/>
            <person name="Mayer K.F."/>
            <person name="Schwartz D.C."/>
            <person name="Town C.D."/>
        </authorList>
    </citation>
    <scope>GENOME REANNOTATION</scope>
    <source>
        <strain evidence="12">A17</strain>
        <strain evidence="13 14">cv. Jemalong A17</strain>
    </source>
</reference>
<evidence type="ECO:0000256" key="1">
    <source>
        <dbReference type="ARBA" id="ARBA00004167"/>
    </source>
</evidence>
<comment type="subcellular location">
    <subcellularLocation>
        <location evidence="1">Membrane</location>
        <topology evidence="1">Single-pass membrane protein</topology>
    </subcellularLocation>
</comment>
<dbReference type="GO" id="GO:0005524">
    <property type="term" value="F:ATP binding"/>
    <property type="evidence" value="ECO:0007669"/>
    <property type="project" value="InterPro"/>
</dbReference>
<dbReference type="GO" id="GO:0016020">
    <property type="term" value="C:membrane"/>
    <property type="evidence" value="ECO:0007669"/>
    <property type="project" value="UniProtKB-SubCell"/>
</dbReference>
<evidence type="ECO:0000256" key="8">
    <source>
        <dbReference type="ARBA" id="ARBA00023170"/>
    </source>
</evidence>
<dbReference type="SUPFAM" id="SSF56112">
    <property type="entry name" value="Protein kinase-like (PK-like)"/>
    <property type="match status" value="1"/>
</dbReference>
<keyword evidence="3" id="KW-0812">Transmembrane</keyword>
<keyword evidence="9" id="KW-0325">Glycoprotein</keyword>
<dbReference type="SUPFAM" id="SSF52058">
    <property type="entry name" value="L domain-like"/>
    <property type="match status" value="1"/>
</dbReference>
<dbReference type="Proteomes" id="UP000002051">
    <property type="component" value="Unassembled WGS sequence"/>
</dbReference>
<dbReference type="InterPro" id="IPR001611">
    <property type="entry name" value="Leu-rich_rpt"/>
</dbReference>
<feature type="domain" description="Protein kinase" evidence="11">
    <location>
        <begin position="21"/>
        <end position="354"/>
    </location>
</feature>
<keyword evidence="7" id="KW-0472">Membrane</keyword>
<sequence>MASLRSKVKQVLFLYFSLILFLRMVIADDGTFMSKLAKSLSPTPSGWSSNTSFCLWTGVRCDEFNSVTCINLASRSLIGTIPSDPNSLSSLTSLVLFSNSLSGALPSLANLSYLETVLLNSNNFSSVPDGCFQGLDSLRKLSMRNNINLAPWTIPIELIHSTHLGLIDLENTNLVGPLPEIFHRLVSLKNLQLVAQRSEAKRVYILLDEDFCPKISDFGLAKICQKKESVVSMLGTRGTIGYISPEVFSRAFGAVSSKSDVYSYGMLILEMTGGKKNYDTGGSLAAETYFSDWIFKDLEQGNSLLNSMAISEEENDMLKKITMVGLWCIQTNPSDSPSMSKVIEMLQGPLHSIQYPPKPILFSPKVQSLSL</sequence>
<evidence type="ECO:0000256" key="10">
    <source>
        <dbReference type="SAM" id="SignalP"/>
    </source>
</evidence>
<organism evidence="12 14">
    <name type="scientific">Medicago truncatula</name>
    <name type="common">Barrel medic</name>
    <name type="synonym">Medicago tribuloides</name>
    <dbReference type="NCBI Taxonomy" id="3880"/>
    <lineage>
        <taxon>Eukaryota</taxon>
        <taxon>Viridiplantae</taxon>
        <taxon>Streptophyta</taxon>
        <taxon>Embryophyta</taxon>
        <taxon>Tracheophyta</taxon>
        <taxon>Spermatophyta</taxon>
        <taxon>Magnoliopsida</taxon>
        <taxon>eudicotyledons</taxon>
        <taxon>Gunneridae</taxon>
        <taxon>Pentapetalae</taxon>
        <taxon>rosids</taxon>
        <taxon>fabids</taxon>
        <taxon>Fabales</taxon>
        <taxon>Fabaceae</taxon>
        <taxon>Papilionoideae</taxon>
        <taxon>50 kb inversion clade</taxon>
        <taxon>NPAAA clade</taxon>
        <taxon>Hologalegina</taxon>
        <taxon>IRL clade</taxon>
        <taxon>Trifolieae</taxon>
        <taxon>Medicago</taxon>
    </lineage>
</organism>
<evidence type="ECO:0000256" key="2">
    <source>
        <dbReference type="ARBA" id="ARBA00022614"/>
    </source>
</evidence>
<dbReference type="InterPro" id="IPR052422">
    <property type="entry name" value="Auxin_Ser/Thr_Kinase"/>
</dbReference>